<gene>
    <name evidence="1" type="primary">yqeC</name>
    <name evidence="1" type="ORF">P6N53_16545</name>
</gene>
<keyword evidence="2" id="KW-1185">Reference proteome</keyword>
<name>A0AAW7ZHQ9_9FIRM</name>
<dbReference type="Pfam" id="PF19842">
    <property type="entry name" value="YqeC"/>
    <property type="match status" value="1"/>
</dbReference>
<proteinExistence type="predicted"/>
<comment type="caution">
    <text evidence="1">The sequence shown here is derived from an EMBL/GenBank/DDBJ whole genome shotgun (WGS) entry which is preliminary data.</text>
</comment>
<dbReference type="Proteomes" id="UP001172911">
    <property type="component" value="Unassembled WGS sequence"/>
</dbReference>
<accession>A0AAW7ZHQ9</accession>
<evidence type="ECO:0000313" key="2">
    <source>
        <dbReference type="Proteomes" id="UP001172911"/>
    </source>
</evidence>
<evidence type="ECO:0000313" key="1">
    <source>
        <dbReference type="EMBL" id="MDO7788829.1"/>
    </source>
</evidence>
<dbReference type="RefSeq" id="WP_304545114.1">
    <property type="nucleotide sequence ID" value="NZ_JARPTC010000025.1"/>
</dbReference>
<reference evidence="1" key="1">
    <citation type="journal article" date="2023" name="J. Hazard. Mater.">
        <title>Anaerobic biodegradation of pyrene and benzo[a]pyrene by a new sulfate-reducing Desulforamulus aquiferis strain DSA.</title>
        <authorList>
            <person name="Zhang Z."/>
            <person name="Sun J."/>
            <person name="Gong X."/>
            <person name="Wang C."/>
            <person name="Wang H."/>
        </authorList>
    </citation>
    <scope>NUCLEOTIDE SEQUENCE</scope>
    <source>
        <strain evidence="1">DSA</strain>
    </source>
</reference>
<protein>
    <submittedName>
        <fullName evidence="1">Selenium cofactor biosynthesis protein YqeC</fullName>
    </submittedName>
</protein>
<organism evidence="1 2">
    <name type="scientific">Desulforamulus aquiferis</name>
    <dbReference type="NCBI Taxonomy" id="1397668"/>
    <lineage>
        <taxon>Bacteria</taxon>
        <taxon>Bacillati</taxon>
        <taxon>Bacillota</taxon>
        <taxon>Clostridia</taxon>
        <taxon>Eubacteriales</taxon>
        <taxon>Peptococcaceae</taxon>
        <taxon>Desulforamulus</taxon>
    </lineage>
</organism>
<dbReference type="NCBIfam" id="TIGR03172">
    <property type="entry name" value="selenium cofactor biosynthesis protein YqeC"/>
    <property type="match status" value="1"/>
</dbReference>
<sequence>MGLAVALELGPREMISFVGAGGKTSLALALAQELFNSGARVLVTTTTKMYLWQLERVGRPILETNPQKLIPAFRDAGQGPGLMAAGAGLTEEGKVAGLTGDCLDYIYMSGLFDYILVEADGARAKDLKFPGEGEPVLPGQTTLVIPVVGINSLDCPLTAQYVHREKLLVRLEVCAPGELVTPEVIGRVVSEYASRVGNLAAARLVPVINKADSQESIEKARHLAKFFLLSRQIPRVVVTSTIKENPVQEVMRWFQQ</sequence>
<dbReference type="InterPro" id="IPR017587">
    <property type="entry name" value="YqeC"/>
</dbReference>
<dbReference type="AlphaFoldDB" id="A0AAW7ZHQ9"/>
<dbReference type="EMBL" id="JARPTC010000025">
    <property type="protein sequence ID" value="MDO7788829.1"/>
    <property type="molecule type" value="Genomic_DNA"/>
</dbReference>
<reference evidence="1" key="2">
    <citation type="submission" date="2023-03" db="EMBL/GenBank/DDBJ databases">
        <authorList>
            <person name="Zhang Z."/>
        </authorList>
    </citation>
    <scope>NUCLEOTIDE SEQUENCE</scope>
    <source>
        <strain evidence="1">DSA</strain>
    </source>
</reference>